<dbReference type="RefSeq" id="WP_114296785.1">
    <property type="nucleotide sequence ID" value="NZ_QPJT01000004.1"/>
</dbReference>
<organism evidence="4 5">
    <name type="scientific">Anaerobacterium chartisolvens</name>
    <dbReference type="NCBI Taxonomy" id="1297424"/>
    <lineage>
        <taxon>Bacteria</taxon>
        <taxon>Bacillati</taxon>
        <taxon>Bacillota</taxon>
        <taxon>Clostridia</taxon>
        <taxon>Eubacteriales</taxon>
        <taxon>Oscillospiraceae</taxon>
        <taxon>Anaerobacterium</taxon>
    </lineage>
</organism>
<reference evidence="4 5" key="1">
    <citation type="submission" date="2018-07" db="EMBL/GenBank/DDBJ databases">
        <title>Genomic Encyclopedia of Type Strains, Phase IV (KMG-IV): sequencing the most valuable type-strain genomes for metagenomic binning, comparative biology and taxonomic classification.</title>
        <authorList>
            <person name="Goeker M."/>
        </authorList>
    </citation>
    <scope>NUCLEOTIDE SEQUENCE [LARGE SCALE GENOMIC DNA]</scope>
    <source>
        <strain evidence="4 5">DSM 27016</strain>
    </source>
</reference>
<dbReference type="Gene3D" id="3.40.630.40">
    <property type="entry name" value="Zn-dependent exopeptidases"/>
    <property type="match status" value="1"/>
</dbReference>
<keyword evidence="5" id="KW-1185">Reference proteome</keyword>
<evidence type="ECO:0000256" key="2">
    <source>
        <dbReference type="SAM" id="Phobius"/>
    </source>
</evidence>
<evidence type="ECO:0000313" key="5">
    <source>
        <dbReference type="Proteomes" id="UP000253034"/>
    </source>
</evidence>
<sequence length="260" mass="29413">MKKVRIFVLEKRKTQLFCWTALTLLLACISLWVYLSGLPANTFVDPKSGIIVIDPGHGGIDGGTNKDGILEKEINLDVSRKLRTFLHEKGYTVVMTRDEDIALDHLNNTGQNRHQRDLNARLDIINGSNAQLFLSIHVNCNFKKTSTDGGIVFYDDTFAENKRLAYCIQRTLNGMEIDGIKRTIHDPVESEYYLLSFSKIPGAIVETAFMSNSTERHLLTTDEFREQLARAVADGAEIYLKQSGEVLLPDSHYKRHILIN</sequence>
<dbReference type="PROSITE" id="PS51257">
    <property type="entry name" value="PROKAR_LIPOPROTEIN"/>
    <property type="match status" value="1"/>
</dbReference>
<accession>A0A369BDS8</accession>
<dbReference type="CDD" id="cd02696">
    <property type="entry name" value="MurNAc-LAA"/>
    <property type="match status" value="1"/>
</dbReference>
<dbReference type="PANTHER" id="PTHR30404:SF0">
    <property type="entry name" value="N-ACETYLMURAMOYL-L-ALANINE AMIDASE AMIC"/>
    <property type="match status" value="1"/>
</dbReference>
<comment type="caution">
    <text evidence="4">The sequence shown here is derived from an EMBL/GenBank/DDBJ whole genome shotgun (WGS) entry which is preliminary data.</text>
</comment>
<protein>
    <submittedName>
        <fullName evidence="4">N-acetylmuramoyl-L-alanine amidase</fullName>
    </submittedName>
</protein>
<dbReference type="GO" id="GO:0030288">
    <property type="term" value="C:outer membrane-bounded periplasmic space"/>
    <property type="evidence" value="ECO:0007669"/>
    <property type="project" value="TreeGrafter"/>
</dbReference>
<name>A0A369BDS8_9FIRM</name>
<dbReference type="SMART" id="SM00646">
    <property type="entry name" value="Ami_3"/>
    <property type="match status" value="1"/>
</dbReference>
<dbReference type="EMBL" id="QPJT01000004">
    <property type="protein sequence ID" value="RCX18758.1"/>
    <property type="molecule type" value="Genomic_DNA"/>
</dbReference>
<dbReference type="SUPFAM" id="SSF53187">
    <property type="entry name" value="Zn-dependent exopeptidases"/>
    <property type="match status" value="1"/>
</dbReference>
<keyword evidence="2" id="KW-0812">Transmembrane</keyword>
<gene>
    <name evidence="4" type="ORF">DFR58_10427</name>
</gene>
<evidence type="ECO:0000313" key="4">
    <source>
        <dbReference type="EMBL" id="RCX18758.1"/>
    </source>
</evidence>
<proteinExistence type="predicted"/>
<dbReference type="InterPro" id="IPR002508">
    <property type="entry name" value="MurNAc-LAA_cat"/>
</dbReference>
<keyword evidence="1" id="KW-0378">Hydrolase</keyword>
<dbReference type="PANTHER" id="PTHR30404">
    <property type="entry name" value="N-ACETYLMURAMOYL-L-ALANINE AMIDASE"/>
    <property type="match status" value="1"/>
</dbReference>
<keyword evidence="2" id="KW-1133">Transmembrane helix</keyword>
<feature type="transmembrane region" description="Helical" evidence="2">
    <location>
        <begin position="16"/>
        <end position="35"/>
    </location>
</feature>
<evidence type="ECO:0000256" key="1">
    <source>
        <dbReference type="ARBA" id="ARBA00022801"/>
    </source>
</evidence>
<dbReference type="AlphaFoldDB" id="A0A369BDS8"/>
<dbReference type="GO" id="GO:0009253">
    <property type="term" value="P:peptidoglycan catabolic process"/>
    <property type="evidence" value="ECO:0007669"/>
    <property type="project" value="InterPro"/>
</dbReference>
<dbReference type="GO" id="GO:0008745">
    <property type="term" value="F:N-acetylmuramoyl-L-alanine amidase activity"/>
    <property type="evidence" value="ECO:0007669"/>
    <property type="project" value="InterPro"/>
</dbReference>
<keyword evidence="2" id="KW-0472">Membrane</keyword>
<dbReference type="Pfam" id="PF01520">
    <property type="entry name" value="Amidase_3"/>
    <property type="match status" value="1"/>
</dbReference>
<dbReference type="OrthoDB" id="9806267at2"/>
<feature type="domain" description="MurNAc-LAA" evidence="3">
    <location>
        <begin position="122"/>
        <end position="237"/>
    </location>
</feature>
<dbReference type="InterPro" id="IPR050695">
    <property type="entry name" value="N-acetylmuramoyl_amidase_3"/>
</dbReference>
<dbReference type="Proteomes" id="UP000253034">
    <property type="component" value="Unassembled WGS sequence"/>
</dbReference>
<evidence type="ECO:0000259" key="3">
    <source>
        <dbReference type="SMART" id="SM00646"/>
    </source>
</evidence>